<evidence type="ECO:0000256" key="4">
    <source>
        <dbReference type="ARBA" id="ARBA00022840"/>
    </source>
</evidence>
<dbReference type="InterPro" id="IPR040582">
    <property type="entry name" value="OB_MalK-like"/>
</dbReference>
<dbReference type="Gene3D" id="2.40.50.100">
    <property type="match status" value="1"/>
</dbReference>
<dbReference type="AlphaFoldDB" id="A0A0A5G0U2"/>
<dbReference type="Gene3D" id="3.40.50.300">
    <property type="entry name" value="P-loop containing nucleotide triphosphate hydrolases"/>
    <property type="match status" value="1"/>
</dbReference>
<dbReference type="PANTHER" id="PTHR43875:SF15">
    <property type="entry name" value="TREHALOSE IMPORT ATP-BINDING PROTEIN SUGC"/>
    <property type="match status" value="1"/>
</dbReference>
<dbReference type="Gene3D" id="2.40.50.140">
    <property type="entry name" value="Nucleic acid-binding proteins"/>
    <property type="match status" value="1"/>
</dbReference>
<dbReference type="FunFam" id="3.40.50.300:FF:000042">
    <property type="entry name" value="Maltose/maltodextrin ABC transporter, ATP-binding protein"/>
    <property type="match status" value="1"/>
</dbReference>
<dbReference type="eggNOG" id="COG3842">
    <property type="taxonomic scope" value="Bacteria"/>
</dbReference>
<dbReference type="CDD" id="cd03301">
    <property type="entry name" value="ABC_MalK_N"/>
    <property type="match status" value="1"/>
</dbReference>
<evidence type="ECO:0000256" key="5">
    <source>
        <dbReference type="ARBA" id="ARBA00022967"/>
    </source>
</evidence>
<dbReference type="PROSITE" id="PS00211">
    <property type="entry name" value="ABC_TRANSPORTER_1"/>
    <property type="match status" value="1"/>
</dbReference>
<dbReference type="InterPro" id="IPR003439">
    <property type="entry name" value="ABC_transporter-like_ATP-bd"/>
</dbReference>
<evidence type="ECO:0000259" key="7">
    <source>
        <dbReference type="PROSITE" id="PS50893"/>
    </source>
</evidence>
<gene>
    <name evidence="8" type="ORF">N784_08320</name>
</gene>
<dbReference type="SUPFAM" id="SSF50331">
    <property type="entry name" value="MOP-like"/>
    <property type="match status" value="1"/>
</dbReference>
<dbReference type="GO" id="GO:0055052">
    <property type="term" value="C:ATP-binding cassette (ABC) transporter complex, substrate-binding subunit-containing"/>
    <property type="evidence" value="ECO:0007669"/>
    <property type="project" value="TreeGrafter"/>
</dbReference>
<dbReference type="Pfam" id="PF17912">
    <property type="entry name" value="OB_MalK"/>
    <property type="match status" value="1"/>
</dbReference>
<dbReference type="Proteomes" id="UP000030401">
    <property type="component" value="Unassembled WGS sequence"/>
</dbReference>
<dbReference type="NCBIfam" id="NF008653">
    <property type="entry name" value="PRK11650.1"/>
    <property type="match status" value="1"/>
</dbReference>
<dbReference type="InterPro" id="IPR003593">
    <property type="entry name" value="AAA+_ATPase"/>
</dbReference>
<protein>
    <submittedName>
        <fullName evidence="8">Sugar ABC transporter ATP-binding protein</fullName>
    </submittedName>
</protein>
<proteinExistence type="predicted"/>
<dbReference type="GO" id="GO:0140359">
    <property type="term" value="F:ABC-type transporter activity"/>
    <property type="evidence" value="ECO:0007669"/>
    <property type="project" value="InterPro"/>
</dbReference>
<keyword evidence="1" id="KW-0813">Transport</keyword>
<accession>A0A0A5G0U2</accession>
<dbReference type="InterPro" id="IPR015855">
    <property type="entry name" value="ABC_transpr_MalK-like"/>
</dbReference>
<dbReference type="OrthoDB" id="9802264at2"/>
<dbReference type="InterPro" id="IPR047641">
    <property type="entry name" value="ABC_transpr_MalK/UgpC-like"/>
</dbReference>
<keyword evidence="9" id="KW-1185">Reference proteome</keyword>
<sequence>MGQLQLNKLTKQFTDHLAVDQIDLQVNDGEFVVLVGPSGCGKSTTLRMIAGLESISSGDLILNGTRLNDTHSSNRNMAMVFQSYALYPHMSVFENIAFGMKVRKVNKNIIKQEVEKAAKILQLENLLNRKPGELSGGQKQRVAIGRALVREPEVFLMDEPLSNLDAKLRTKMRSEIKELQQKLKATMIYVTHDQVEAMTMGDKIVVMKDGQVQQIGAPVDVYNKPINRFVGGFIGSPPMNFTQGVLSNEGGKLQLMTEQHSIILSHDENIALQEYVGKKLLIGVRPEEITLGNEGDEYSYSFTVTNTEVLGKESLIFYTFDEHNMWNAKLFDQYTYQTGDTISLQLKPEVMHVFDADTEERLADHYQLSAN</sequence>
<dbReference type="Pfam" id="PF00005">
    <property type="entry name" value="ABC_tran"/>
    <property type="match status" value="1"/>
</dbReference>
<keyword evidence="6" id="KW-0472">Membrane</keyword>
<evidence type="ECO:0000256" key="6">
    <source>
        <dbReference type="ARBA" id="ARBA00023136"/>
    </source>
</evidence>
<reference evidence="8 9" key="1">
    <citation type="submission" date="2013-08" db="EMBL/GenBank/DDBJ databases">
        <authorList>
            <person name="Huang J."/>
            <person name="Wang G."/>
        </authorList>
    </citation>
    <scope>NUCLEOTIDE SEQUENCE [LARGE SCALE GENOMIC DNA]</scope>
    <source>
        <strain evidence="8 9">JSM 072002</strain>
    </source>
</reference>
<keyword evidence="5" id="KW-1278">Translocase</keyword>
<evidence type="ECO:0000256" key="2">
    <source>
        <dbReference type="ARBA" id="ARBA00022475"/>
    </source>
</evidence>
<evidence type="ECO:0000313" key="9">
    <source>
        <dbReference type="Proteomes" id="UP000030401"/>
    </source>
</evidence>
<organism evidence="8 9">
    <name type="scientific">Pontibacillus litoralis JSM 072002</name>
    <dbReference type="NCBI Taxonomy" id="1385512"/>
    <lineage>
        <taxon>Bacteria</taxon>
        <taxon>Bacillati</taxon>
        <taxon>Bacillota</taxon>
        <taxon>Bacilli</taxon>
        <taxon>Bacillales</taxon>
        <taxon>Bacillaceae</taxon>
        <taxon>Pontibacillus</taxon>
    </lineage>
</organism>
<dbReference type="STRING" id="1385512.N784_08320"/>
<dbReference type="RefSeq" id="WP_036835185.1">
    <property type="nucleotide sequence ID" value="NZ_AVPG01000020.1"/>
</dbReference>
<dbReference type="GO" id="GO:0005524">
    <property type="term" value="F:ATP binding"/>
    <property type="evidence" value="ECO:0007669"/>
    <property type="project" value="UniProtKB-KW"/>
</dbReference>
<keyword evidence="4 8" id="KW-0067">ATP-binding</keyword>
<dbReference type="PANTHER" id="PTHR43875">
    <property type="entry name" value="MALTODEXTRIN IMPORT ATP-BINDING PROTEIN MSMX"/>
    <property type="match status" value="1"/>
</dbReference>
<keyword evidence="3" id="KW-0547">Nucleotide-binding</keyword>
<dbReference type="InterPro" id="IPR012340">
    <property type="entry name" value="NA-bd_OB-fold"/>
</dbReference>
<dbReference type="GO" id="GO:0008643">
    <property type="term" value="P:carbohydrate transport"/>
    <property type="evidence" value="ECO:0007669"/>
    <property type="project" value="InterPro"/>
</dbReference>
<dbReference type="InterPro" id="IPR008995">
    <property type="entry name" value="Mo/tungstate-bd_C_term_dom"/>
</dbReference>
<dbReference type="SMART" id="SM00382">
    <property type="entry name" value="AAA"/>
    <property type="match status" value="1"/>
</dbReference>
<name>A0A0A5G0U2_9BACI</name>
<evidence type="ECO:0000256" key="3">
    <source>
        <dbReference type="ARBA" id="ARBA00022741"/>
    </source>
</evidence>
<dbReference type="PROSITE" id="PS50893">
    <property type="entry name" value="ABC_TRANSPORTER_2"/>
    <property type="match status" value="1"/>
</dbReference>
<evidence type="ECO:0000256" key="1">
    <source>
        <dbReference type="ARBA" id="ARBA00022448"/>
    </source>
</evidence>
<comment type="caution">
    <text evidence="8">The sequence shown here is derived from an EMBL/GenBank/DDBJ whole genome shotgun (WGS) entry which is preliminary data.</text>
</comment>
<keyword evidence="2" id="KW-1003">Cell membrane</keyword>
<dbReference type="SUPFAM" id="SSF52540">
    <property type="entry name" value="P-loop containing nucleoside triphosphate hydrolases"/>
    <property type="match status" value="1"/>
</dbReference>
<dbReference type="GO" id="GO:0016887">
    <property type="term" value="F:ATP hydrolysis activity"/>
    <property type="evidence" value="ECO:0007669"/>
    <property type="project" value="InterPro"/>
</dbReference>
<dbReference type="InterPro" id="IPR017871">
    <property type="entry name" value="ABC_transporter-like_CS"/>
</dbReference>
<dbReference type="InterPro" id="IPR027417">
    <property type="entry name" value="P-loop_NTPase"/>
</dbReference>
<evidence type="ECO:0000313" key="8">
    <source>
        <dbReference type="EMBL" id="KGX85659.1"/>
    </source>
</evidence>
<dbReference type="EMBL" id="AVPG01000020">
    <property type="protein sequence ID" value="KGX85659.1"/>
    <property type="molecule type" value="Genomic_DNA"/>
</dbReference>
<feature type="domain" description="ABC transporter" evidence="7">
    <location>
        <begin position="4"/>
        <end position="234"/>
    </location>
</feature>